<comment type="cofactor">
    <cofactor evidence="1">
        <name>FAD</name>
        <dbReference type="ChEBI" id="CHEBI:57692"/>
    </cofactor>
</comment>
<dbReference type="Pfam" id="PF01565">
    <property type="entry name" value="FAD_binding_4"/>
    <property type="match status" value="1"/>
</dbReference>
<dbReference type="SUPFAM" id="SSF56176">
    <property type="entry name" value="FAD-binding/transporter-associated domain-like"/>
    <property type="match status" value="2"/>
</dbReference>
<proteinExistence type="inferred from homology"/>
<dbReference type="Proteomes" id="UP000757232">
    <property type="component" value="Unassembled WGS sequence"/>
</dbReference>
<dbReference type="InterPro" id="IPR016169">
    <property type="entry name" value="FAD-bd_PCMH_sub2"/>
</dbReference>
<name>A0A9Q5HYA5_SANBA</name>
<dbReference type="Gene3D" id="3.30.465.10">
    <property type="match status" value="1"/>
</dbReference>
<dbReference type="GO" id="GO:0016491">
    <property type="term" value="F:oxidoreductase activity"/>
    <property type="evidence" value="ECO:0007669"/>
    <property type="project" value="UniProtKB-KW"/>
</dbReference>
<dbReference type="PROSITE" id="PS51387">
    <property type="entry name" value="FAD_PCMH"/>
    <property type="match status" value="1"/>
</dbReference>
<feature type="compositionally biased region" description="Low complexity" evidence="6">
    <location>
        <begin position="307"/>
        <end position="341"/>
    </location>
</feature>
<evidence type="ECO:0000313" key="8">
    <source>
        <dbReference type="EMBL" id="OCB88109.1"/>
    </source>
</evidence>
<evidence type="ECO:0000313" key="9">
    <source>
        <dbReference type="Proteomes" id="UP000757232"/>
    </source>
</evidence>
<keyword evidence="3" id="KW-0285">Flavoprotein</keyword>
<feature type="compositionally biased region" description="Basic and acidic residues" evidence="6">
    <location>
        <begin position="153"/>
        <end position="162"/>
    </location>
</feature>
<keyword evidence="9" id="KW-1185">Reference proteome</keyword>
<dbReference type="InterPro" id="IPR012951">
    <property type="entry name" value="BBE"/>
</dbReference>
<feature type="region of interest" description="Disordered" evidence="6">
    <location>
        <begin position="1"/>
        <end position="35"/>
    </location>
</feature>
<protein>
    <recommendedName>
        <fullName evidence="7">FAD-binding PCMH-type domain-containing protein</fullName>
    </recommendedName>
</protein>
<feature type="domain" description="FAD-binding PCMH-type" evidence="7">
    <location>
        <begin position="398"/>
        <end position="602"/>
    </location>
</feature>
<dbReference type="PANTHER" id="PTHR42973">
    <property type="entry name" value="BINDING OXIDOREDUCTASE, PUTATIVE (AFU_ORTHOLOGUE AFUA_1G17690)-RELATED"/>
    <property type="match status" value="1"/>
</dbReference>
<gene>
    <name evidence="8" type="ORF">A7U60_g4735</name>
</gene>
<dbReference type="InterPro" id="IPR016167">
    <property type="entry name" value="FAD-bd_PCMH_sub1"/>
</dbReference>
<dbReference type="InterPro" id="IPR006094">
    <property type="entry name" value="Oxid_FAD_bind_N"/>
</dbReference>
<sequence>MPTMQSTPAPPSATGIPYQSHQPHPSGVSDGNYPSLSQELVDELKRLVHGEVFARPDIDFKPRTTIFNGNVVTPAKAVVIPTGTEDVSKILKFCTKHALHPSIKAGGYGIAGWAINGDVVLDLSKLNGIYIEAPSPSEGGKEFTSLRNMPTFGRDEKGKAKADGSSGKTASIMSVEGTEASGENGKEVTNGKRRRSADISSVLIFNSGSSQLPRDQLVAKFLQTGNLDIDEPSRAVRRRLDVDTPFNSTTPRSSEPSTPKVEVGMAENGRNKSAEPGPGNGNRTMTRRSSSESENGKPGRTLSNDGSISTSTSSSTFISASTSTASTALTEPSTASSSPRPKSGDSSKEREGGMGTEEALGVLSSISAGLHDQPSLVSHLQQHSSDSSLESPTPSQYAEPPPPSRTPSFTIRTEDPFGYMSAPPSAPAPVLGTGLRSSIGVRPPRGYEQSEERPGPSSVPMMVDSVDGPARPSFLTDALTPVHPHAYVSFGAGEKQKDIDIFTATHPLPAMSTGGNTGEVAYHIPLAAHPNGSSVMLLGGFGFLSRLHGLSSDALVEVEMVLADGSIIYVNEEEHPDLWWALRGAGPAFGVVTRYKAKAFPVPIVFAGNLIYNFHPSTAASLIKHFRDCVKSAPRELYANVLLTAGPADKGSLVVVQLCYIGSKERGRKFLEAIESWDGEPCLLNEVSEKSFLAQQDSVAQILRGKAGRQWFIRSALITSLPDEIVHKTVNEFANTPIGCTWLFELAGGAVGDADDTCLPKAQREAGFTIAAFHQWELDDDDPLCVTTAEHWIEKTLSPVSTGGPYPAFLGRHESASRIMGCFGQNWDRLCDIKQKYDPRGLFRHTFWPLDEEGKVSEPCEREPKSPIMHPRELKE</sequence>
<dbReference type="Gene3D" id="3.40.462.20">
    <property type="match status" value="1"/>
</dbReference>
<feature type="region of interest" description="Disordered" evidence="6">
    <location>
        <begin position="854"/>
        <end position="876"/>
    </location>
</feature>
<accession>A0A9Q5HYA5</accession>
<dbReference type="Gene3D" id="3.30.43.10">
    <property type="entry name" value="Uridine Diphospho-n-acetylenolpyruvylglucosamine Reductase, domain 2"/>
    <property type="match status" value="1"/>
</dbReference>
<keyword evidence="4" id="KW-0274">FAD</keyword>
<evidence type="ECO:0000256" key="3">
    <source>
        <dbReference type="ARBA" id="ARBA00022630"/>
    </source>
</evidence>
<dbReference type="InterPro" id="IPR050416">
    <property type="entry name" value="FAD-linked_Oxidoreductase"/>
</dbReference>
<dbReference type="OrthoDB" id="9996127at2759"/>
<dbReference type="InterPro" id="IPR036318">
    <property type="entry name" value="FAD-bd_PCMH-like_sf"/>
</dbReference>
<dbReference type="GO" id="GO:0071949">
    <property type="term" value="F:FAD binding"/>
    <property type="evidence" value="ECO:0007669"/>
    <property type="project" value="InterPro"/>
</dbReference>
<feature type="region of interest" description="Disordered" evidence="6">
    <location>
        <begin position="137"/>
        <end position="194"/>
    </location>
</feature>
<evidence type="ECO:0000259" key="7">
    <source>
        <dbReference type="PROSITE" id="PS51387"/>
    </source>
</evidence>
<dbReference type="EMBL" id="LNZH02000184">
    <property type="protein sequence ID" value="OCB88109.1"/>
    <property type="molecule type" value="Genomic_DNA"/>
</dbReference>
<dbReference type="InterPro" id="IPR016166">
    <property type="entry name" value="FAD-bd_PCMH"/>
</dbReference>
<evidence type="ECO:0000256" key="2">
    <source>
        <dbReference type="ARBA" id="ARBA00005466"/>
    </source>
</evidence>
<evidence type="ECO:0000256" key="1">
    <source>
        <dbReference type="ARBA" id="ARBA00001974"/>
    </source>
</evidence>
<dbReference type="Pfam" id="PF08031">
    <property type="entry name" value="BBE"/>
    <property type="match status" value="1"/>
</dbReference>
<evidence type="ECO:0000256" key="4">
    <source>
        <dbReference type="ARBA" id="ARBA00022827"/>
    </source>
</evidence>
<dbReference type="AlphaFoldDB" id="A0A9Q5HYA5"/>
<comment type="caution">
    <text evidence="8">The sequence shown here is derived from an EMBL/GenBank/DDBJ whole genome shotgun (WGS) entry which is preliminary data.</text>
</comment>
<keyword evidence="5" id="KW-0560">Oxidoreductase</keyword>
<dbReference type="PANTHER" id="PTHR42973:SF39">
    <property type="entry name" value="FAD-BINDING PCMH-TYPE DOMAIN-CONTAINING PROTEIN"/>
    <property type="match status" value="1"/>
</dbReference>
<reference evidence="8" key="1">
    <citation type="submission" date="2016-06" db="EMBL/GenBank/DDBJ databases">
        <title>Draft Genome sequence of the fungus Inonotus baumii.</title>
        <authorList>
            <person name="Zhu H."/>
            <person name="Lin W."/>
        </authorList>
    </citation>
    <scope>NUCLEOTIDE SEQUENCE</scope>
    <source>
        <strain evidence="8">821</strain>
    </source>
</reference>
<feature type="compositionally biased region" description="Low complexity" evidence="6">
    <location>
        <begin position="248"/>
        <end position="259"/>
    </location>
</feature>
<evidence type="ECO:0000256" key="6">
    <source>
        <dbReference type="SAM" id="MobiDB-lite"/>
    </source>
</evidence>
<feature type="compositionally biased region" description="Low complexity" evidence="6">
    <location>
        <begin position="373"/>
        <end position="395"/>
    </location>
</feature>
<feature type="compositionally biased region" description="Basic and acidic residues" evidence="6">
    <location>
        <begin position="342"/>
        <end position="352"/>
    </location>
</feature>
<feature type="region of interest" description="Disordered" evidence="6">
    <location>
        <begin position="236"/>
        <end position="459"/>
    </location>
</feature>
<comment type="similarity">
    <text evidence="2">Belongs to the oxygen-dependent FAD-linked oxidoreductase family.</text>
</comment>
<organism evidence="8 9">
    <name type="scientific">Sanghuangporus baumii</name>
    <name type="common">Phellinus baumii</name>
    <dbReference type="NCBI Taxonomy" id="108892"/>
    <lineage>
        <taxon>Eukaryota</taxon>
        <taxon>Fungi</taxon>
        <taxon>Dikarya</taxon>
        <taxon>Basidiomycota</taxon>
        <taxon>Agaricomycotina</taxon>
        <taxon>Agaricomycetes</taxon>
        <taxon>Hymenochaetales</taxon>
        <taxon>Hymenochaetaceae</taxon>
        <taxon>Sanghuangporus</taxon>
    </lineage>
</organism>
<evidence type="ECO:0000256" key="5">
    <source>
        <dbReference type="ARBA" id="ARBA00023002"/>
    </source>
</evidence>